<feature type="compositionally biased region" description="Pro residues" evidence="3">
    <location>
        <begin position="166"/>
        <end position="187"/>
    </location>
</feature>
<reference evidence="6" key="1">
    <citation type="submission" date="2022-11" db="UniProtKB">
        <authorList>
            <consortium name="WormBaseParasite"/>
        </authorList>
    </citation>
    <scope>IDENTIFICATION</scope>
</reference>
<evidence type="ECO:0000259" key="4">
    <source>
        <dbReference type="PROSITE" id="PS51304"/>
    </source>
</evidence>
<dbReference type="GO" id="GO:0030246">
    <property type="term" value="F:carbohydrate binding"/>
    <property type="evidence" value="ECO:0007669"/>
    <property type="project" value="UniProtKB-UniRule"/>
</dbReference>
<keyword evidence="5" id="KW-1185">Reference proteome</keyword>
<name>A0A914HEV5_GLORO</name>
<evidence type="ECO:0000256" key="2">
    <source>
        <dbReference type="RuleBase" id="RU102079"/>
    </source>
</evidence>
<protein>
    <recommendedName>
        <fullName evidence="2">Galectin</fullName>
    </recommendedName>
</protein>
<dbReference type="PROSITE" id="PS51304">
    <property type="entry name" value="GALECTIN"/>
    <property type="match status" value="2"/>
</dbReference>
<feature type="domain" description="Galectin" evidence="4">
    <location>
        <begin position="196"/>
        <end position="326"/>
    </location>
</feature>
<keyword evidence="1 2" id="KW-0430">Lectin</keyword>
<dbReference type="PANTHER" id="PTHR11346">
    <property type="entry name" value="GALECTIN"/>
    <property type="match status" value="1"/>
</dbReference>
<evidence type="ECO:0000256" key="3">
    <source>
        <dbReference type="SAM" id="MobiDB-lite"/>
    </source>
</evidence>
<organism evidence="5 6">
    <name type="scientific">Globodera rostochiensis</name>
    <name type="common">Golden nematode worm</name>
    <name type="synonym">Heterodera rostochiensis</name>
    <dbReference type="NCBI Taxonomy" id="31243"/>
    <lineage>
        <taxon>Eukaryota</taxon>
        <taxon>Metazoa</taxon>
        <taxon>Ecdysozoa</taxon>
        <taxon>Nematoda</taxon>
        <taxon>Chromadorea</taxon>
        <taxon>Rhabditida</taxon>
        <taxon>Tylenchina</taxon>
        <taxon>Tylenchomorpha</taxon>
        <taxon>Tylenchoidea</taxon>
        <taxon>Heteroderidae</taxon>
        <taxon>Heteroderinae</taxon>
        <taxon>Globodera</taxon>
    </lineage>
</organism>
<dbReference type="SMART" id="SM00908">
    <property type="entry name" value="Gal-bind_lectin"/>
    <property type="match status" value="2"/>
</dbReference>
<evidence type="ECO:0000313" key="5">
    <source>
        <dbReference type="Proteomes" id="UP000887572"/>
    </source>
</evidence>
<dbReference type="CDD" id="cd00070">
    <property type="entry name" value="GLECT"/>
    <property type="match status" value="2"/>
</dbReference>
<dbReference type="Gene3D" id="2.60.120.200">
    <property type="match status" value="2"/>
</dbReference>
<dbReference type="InterPro" id="IPR044156">
    <property type="entry name" value="Galectin-like"/>
</dbReference>
<feature type="compositionally biased region" description="Basic and acidic residues" evidence="3">
    <location>
        <begin position="146"/>
        <end position="155"/>
    </location>
</feature>
<dbReference type="PANTHER" id="PTHR11346:SF147">
    <property type="entry name" value="GALECTIN"/>
    <property type="match status" value="1"/>
</dbReference>
<sequence length="355" mass="39111">MALELPLPYQKDITDFRLPGKVHAVGQVNAGAKRFEVNLLSQDGEHLLHFNPRFDEGCLVRSSTNEGQWQAEERDGGLPFVSGQQFTIDLSVEEGRVVCTVNGSQFCEFAARDDFSKLGAVSVAGDIQLHSLEVSTTGGPGVVHESGNKGPREVDQEQPSIVQPTHPEPQPVPAEPTPHQPQPPPAQGPQGALPVPYQAPLQALLQTNRMRVVGVPHQGARRFTVNFKTHDGQTLFHFNPRFDQNCVVRNASVNKQYSPEGEERDGAGCPFRPGVPFALDFLVHGNIIRCFVDGLEFCQFQMRGNLNEVAILDIHGDLALNQRQTLATLGELIIRKMVDGLITSIKRTDHFHQTD</sequence>
<dbReference type="Proteomes" id="UP000887572">
    <property type="component" value="Unplaced"/>
</dbReference>
<feature type="domain" description="Galectin" evidence="4">
    <location>
        <begin position="8"/>
        <end position="135"/>
    </location>
</feature>
<dbReference type="WBParaSite" id="Gr19_v10_g16350.t1">
    <property type="protein sequence ID" value="Gr19_v10_g16350.t1"/>
    <property type="gene ID" value="Gr19_v10_g16350"/>
</dbReference>
<dbReference type="SMART" id="SM00276">
    <property type="entry name" value="GLECT"/>
    <property type="match status" value="2"/>
</dbReference>
<dbReference type="InterPro" id="IPR001079">
    <property type="entry name" value="Galectin_CRD"/>
</dbReference>
<dbReference type="SUPFAM" id="SSF49899">
    <property type="entry name" value="Concanavalin A-like lectins/glucanases"/>
    <property type="match status" value="2"/>
</dbReference>
<accession>A0A914HEV5</accession>
<dbReference type="Pfam" id="PF00337">
    <property type="entry name" value="Gal-bind_lectin"/>
    <property type="match status" value="2"/>
</dbReference>
<evidence type="ECO:0000256" key="1">
    <source>
        <dbReference type="ARBA" id="ARBA00022734"/>
    </source>
</evidence>
<dbReference type="InterPro" id="IPR013320">
    <property type="entry name" value="ConA-like_dom_sf"/>
</dbReference>
<dbReference type="AlphaFoldDB" id="A0A914HEV5"/>
<evidence type="ECO:0000313" key="6">
    <source>
        <dbReference type="WBParaSite" id="Gr19_v10_g16350.t1"/>
    </source>
</evidence>
<proteinExistence type="predicted"/>
<feature type="region of interest" description="Disordered" evidence="3">
    <location>
        <begin position="134"/>
        <end position="194"/>
    </location>
</feature>